<dbReference type="RefSeq" id="WP_156682862.1">
    <property type="nucleotide sequence ID" value="NZ_CABWIB010000001.1"/>
</dbReference>
<sequence>MLELLKKLDKKDSIDLNKEIKDISLDENNALFISRYIVENSKSIIREAYEVQNIGEEREISENLLFTLEEIKEKRNIEGIEDINLVQLINRGISKAIENIKVEFSLSDLIAETNLIVIEFYNKFFNTIDKKYVFSVFDVYVSIMQLQVQNKKIKEEYYNSMGILLYAMIQKELALKKSLDTILSEKNISKEYYNLLENHYENYEIDLDQDYEKKASEISKEFEFLYNSFLFDYIDSALLIDYLELSGVKSNLKGDEKEIINLLKRISEFEI</sequence>
<proteinExistence type="predicted"/>
<evidence type="ECO:0000313" key="2">
    <source>
        <dbReference type="Proteomes" id="UP000419017"/>
    </source>
</evidence>
<accession>A0A6I8MCB2</accession>
<name>A0A6I8MCB2_9FUSO</name>
<gene>
    <name evidence="1" type="ORF">OMES3154_00054</name>
</gene>
<reference evidence="1 2" key="1">
    <citation type="submission" date="2019-10" db="EMBL/GenBank/DDBJ databases">
        <authorList>
            <person name="Blom J."/>
        </authorList>
    </citation>
    <scope>NUCLEOTIDE SEQUENCE [LARGE SCALE GENOMIC DNA]</scope>
    <source>
        <strain evidence="1 2">ES3154-GLU</strain>
    </source>
</reference>
<organism evidence="1 2">
    <name type="scientific">Oceanivirga miroungae</name>
    <dbReference type="NCBI Taxonomy" id="1130046"/>
    <lineage>
        <taxon>Bacteria</taxon>
        <taxon>Fusobacteriati</taxon>
        <taxon>Fusobacteriota</taxon>
        <taxon>Fusobacteriia</taxon>
        <taxon>Fusobacteriales</taxon>
        <taxon>Leptotrichiaceae</taxon>
        <taxon>Oceanivirga</taxon>
    </lineage>
</organism>
<keyword evidence="2" id="KW-1185">Reference proteome</keyword>
<dbReference type="Proteomes" id="UP000419017">
    <property type="component" value="Unassembled WGS sequence"/>
</dbReference>
<dbReference type="EMBL" id="CABWIB010000001">
    <property type="protein sequence ID" value="VWL84806.1"/>
    <property type="molecule type" value="Genomic_DNA"/>
</dbReference>
<evidence type="ECO:0000313" key="1">
    <source>
        <dbReference type="EMBL" id="VWL84806.1"/>
    </source>
</evidence>
<protein>
    <submittedName>
        <fullName evidence="1">Uncharacterized protein</fullName>
    </submittedName>
</protein>
<dbReference type="AlphaFoldDB" id="A0A6I8MCB2"/>